<dbReference type="Proteomes" id="UP000696485">
    <property type="component" value="Unassembled WGS sequence"/>
</dbReference>
<reference evidence="2" key="1">
    <citation type="journal article" date="2020" name="Fungal Divers.">
        <title>Resolving the Mortierellaceae phylogeny through synthesis of multi-gene phylogenetics and phylogenomics.</title>
        <authorList>
            <person name="Vandepol N."/>
            <person name="Liber J."/>
            <person name="Desiro A."/>
            <person name="Na H."/>
            <person name="Kennedy M."/>
            <person name="Barry K."/>
            <person name="Grigoriev I.V."/>
            <person name="Miller A.N."/>
            <person name="O'Donnell K."/>
            <person name="Stajich J.E."/>
            <person name="Bonito G."/>
        </authorList>
    </citation>
    <scope>NUCLEOTIDE SEQUENCE</scope>
    <source>
        <strain evidence="2">NVP1</strain>
    </source>
</reference>
<gene>
    <name evidence="2" type="ORF">BG006_002084</name>
</gene>
<evidence type="ECO:0000313" key="2">
    <source>
        <dbReference type="EMBL" id="KAF9334479.1"/>
    </source>
</evidence>
<feature type="region of interest" description="Disordered" evidence="1">
    <location>
        <begin position="73"/>
        <end position="185"/>
    </location>
</feature>
<comment type="caution">
    <text evidence="2">The sequence shown here is derived from an EMBL/GenBank/DDBJ whole genome shotgun (WGS) entry which is preliminary data.</text>
</comment>
<organism evidence="2 3">
    <name type="scientific">Podila minutissima</name>
    <dbReference type="NCBI Taxonomy" id="64525"/>
    <lineage>
        <taxon>Eukaryota</taxon>
        <taxon>Fungi</taxon>
        <taxon>Fungi incertae sedis</taxon>
        <taxon>Mucoromycota</taxon>
        <taxon>Mortierellomycotina</taxon>
        <taxon>Mortierellomycetes</taxon>
        <taxon>Mortierellales</taxon>
        <taxon>Mortierellaceae</taxon>
        <taxon>Podila</taxon>
    </lineage>
</organism>
<feature type="compositionally biased region" description="Polar residues" evidence="1">
    <location>
        <begin position="90"/>
        <end position="137"/>
    </location>
</feature>
<feature type="compositionally biased region" description="Polar residues" evidence="1">
    <location>
        <begin position="1"/>
        <end position="13"/>
    </location>
</feature>
<protein>
    <submittedName>
        <fullName evidence="2">Uncharacterized protein</fullName>
    </submittedName>
</protein>
<evidence type="ECO:0000313" key="3">
    <source>
        <dbReference type="Proteomes" id="UP000696485"/>
    </source>
</evidence>
<proteinExistence type="predicted"/>
<feature type="region of interest" description="Disordered" evidence="1">
    <location>
        <begin position="1"/>
        <end position="39"/>
    </location>
</feature>
<evidence type="ECO:0000256" key="1">
    <source>
        <dbReference type="SAM" id="MobiDB-lite"/>
    </source>
</evidence>
<keyword evidence="3" id="KW-1185">Reference proteome</keyword>
<dbReference type="EMBL" id="JAAAUY010000146">
    <property type="protein sequence ID" value="KAF9334479.1"/>
    <property type="molecule type" value="Genomic_DNA"/>
</dbReference>
<feature type="compositionally biased region" description="Low complexity" evidence="1">
    <location>
        <begin position="169"/>
        <end position="178"/>
    </location>
</feature>
<feature type="compositionally biased region" description="Pro residues" evidence="1">
    <location>
        <begin position="16"/>
        <end position="30"/>
    </location>
</feature>
<accession>A0A9P5SNL2</accession>
<dbReference type="AlphaFoldDB" id="A0A9P5SNL2"/>
<name>A0A9P5SNL2_9FUNG</name>
<feature type="compositionally biased region" description="Polar residues" evidence="1">
    <location>
        <begin position="73"/>
        <end position="83"/>
    </location>
</feature>
<sequence>MSQFYTPINPSAFTPTPAPPAIQTYQPPPTYSTALDPAPQATPSLGANAALLLANLATMPGFLSETAIQEARQQYGSVQQQPGHQAPYHTPSSAQQQHQLSYHSLPSQHYQSDLTQNAGGSNCPYTQPPSSTASAEVSISDLLNELKNTDPAQGGSSTPTPSYSYHAATTPSLPSTSTQKEDFSNGKITPQLLKRLAALAEMDASEGGKLWAELNRLKEQQQATERKLYEDRQTLLSQHSKDLVKLQASEIMGVDVRDQIQQKKQQHRQELQRFDKNVVWEMDRLVQATQASLAQAQIPMLCTTTDPDMIASQIKVIRLLEDMFQG</sequence>
<feature type="compositionally biased region" description="Polar residues" evidence="1">
    <location>
        <begin position="150"/>
        <end position="163"/>
    </location>
</feature>